<keyword evidence="3" id="KW-1185">Reference proteome</keyword>
<protein>
    <submittedName>
        <fullName evidence="2">Uncharacterized protein</fullName>
    </submittedName>
</protein>
<sequence>MRPFLRIEKPCEEPFEKMHDLPDGKFCDLCSKKVLDLSNLKDSEILSLIQENKGEKFCGMVFRNQLNRPLIEQRHQAQENYSRKTSFTKIAAGVALTASLVHSFPAQTKTVTKTEFVSPQSKKAKENQKKEDKTGDGNVVISGKVLFKGTNTSSTETTVHFITPQKVYSSKTDFQGLYTLEIPKEAVKEENLLEFDPGNYDYEGKLMIFKKEELQKNNIIYLTENDARKEYGYISEGIYANEKSLVFLAGNKLDYKTFNKSFSIFSDKYEVYYIPKSFKKVFTSDENIDDIYIAFVKH</sequence>
<reference evidence="3" key="1">
    <citation type="submission" date="2016-10" db="EMBL/GenBank/DDBJ databases">
        <authorList>
            <person name="Varghese N."/>
            <person name="Submissions S."/>
        </authorList>
    </citation>
    <scope>NUCLEOTIDE SEQUENCE [LARGE SCALE GENOMIC DNA]</scope>
    <source>
        <strain evidence="3">DSM 17072</strain>
    </source>
</reference>
<dbReference type="STRING" id="311333.SAMN05421664_2868"/>
<dbReference type="EMBL" id="FNKL01000003">
    <property type="protein sequence ID" value="SDQ85871.1"/>
    <property type="molecule type" value="Genomic_DNA"/>
</dbReference>
<dbReference type="Proteomes" id="UP000199627">
    <property type="component" value="Unassembled WGS sequence"/>
</dbReference>
<dbReference type="AlphaFoldDB" id="A0A1H1EAQ0"/>
<evidence type="ECO:0000313" key="3">
    <source>
        <dbReference type="Proteomes" id="UP000199627"/>
    </source>
</evidence>
<name>A0A1H1EAQ0_9FLAO</name>
<evidence type="ECO:0000313" key="2">
    <source>
        <dbReference type="EMBL" id="SDQ85871.1"/>
    </source>
</evidence>
<gene>
    <name evidence="2" type="ORF">SAMN05421664_2868</name>
</gene>
<accession>A0A1H1EAQ0</accession>
<feature type="compositionally biased region" description="Basic and acidic residues" evidence="1">
    <location>
        <begin position="123"/>
        <end position="135"/>
    </location>
</feature>
<proteinExistence type="predicted"/>
<dbReference type="RefSeq" id="WP_089756376.1">
    <property type="nucleotide sequence ID" value="NZ_FNKL01000003.1"/>
</dbReference>
<dbReference type="OrthoDB" id="7432683at2"/>
<organism evidence="2 3">
    <name type="scientific">Chryseobacterium soldanellicola</name>
    <dbReference type="NCBI Taxonomy" id="311333"/>
    <lineage>
        <taxon>Bacteria</taxon>
        <taxon>Pseudomonadati</taxon>
        <taxon>Bacteroidota</taxon>
        <taxon>Flavobacteriia</taxon>
        <taxon>Flavobacteriales</taxon>
        <taxon>Weeksellaceae</taxon>
        <taxon>Chryseobacterium group</taxon>
        <taxon>Chryseobacterium</taxon>
    </lineage>
</organism>
<feature type="region of interest" description="Disordered" evidence="1">
    <location>
        <begin position="115"/>
        <end position="136"/>
    </location>
</feature>
<evidence type="ECO:0000256" key="1">
    <source>
        <dbReference type="SAM" id="MobiDB-lite"/>
    </source>
</evidence>